<reference evidence="2" key="4">
    <citation type="submission" date="2025-09" db="UniProtKB">
        <authorList>
            <consortium name="Ensembl"/>
        </authorList>
    </citation>
    <scope>IDENTIFICATION</scope>
    <source>
        <strain evidence="2">17573</strain>
    </source>
</reference>
<feature type="region of interest" description="Disordered" evidence="1">
    <location>
        <begin position="245"/>
        <end position="265"/>
    </location>
</feature>
<feature type="compositionally biased region" description="Polar residues" evidence="1">
    <location>
        <begin position="146"/>
        <end position="156"/>
    </location>
</feature>
<reference evidence="2" key="3">
    <citation type="submission" date="2025-08" db="UniProtKB">
        <authorList>
            <consortium name="Ensembl"/>
        </authorList>
    </citation>
    <scope>IDENTIFICATION</scope>
    <source>
        <strain evidence="2">17573</strain>
    </source>
</reference>
<name>A0A5F8AJR6_MACMU</name>
<feature type="compositionally biased region" description="Basic and acidic residues" evidence="1">
    <location>
        <begin position="118"/>
        <end position="128"/>
    </location>
</feature>
<feature type="region of interest" description="Disordered" evidence="1">
    <location>
        <begin position="1"/>
        <end position="77"/>
    </location>
</feature>
<proteinExistence type="predicted"/>
<keyword evidence="3" id="KW-1185">Reference proteome</keyword>
<dbReference type="GeneTree" id="ENSGT00940000163244"/>
<reference evidence="2" key="2">
    <citation type="submission" date="2019-01" db="EMBL/GenBank/DDBJ databases">
        <authorList>
            <person name="Graves T."/>
            <person name="Eichler E.E."/>
            <person name="Wilson R.K."/>
        </authorList>
    </citation>
    <scope>NUCLEOTIDE SEQUENCE [LARGE SCALE GENOMIC DNA]</scope>
    <source>
        <strain evidence="2">17573</strain>
    </source>
</reference>
<evidence type="ECO:0000313" key="3">
    <source>
        <dbReference type="Proteomes" id="UP000006718"/>
    </source>
</evidence>
<evidence type="ECO:0000256" key="1">
    <source>
        <dbReference type="SAM" id="MobiDB-lite"/>
    </source>
</evidence>
<dbReference type="InParanoid" id="A0A5F8AJR6"/>
<dbReference type="Bgee" id="ENSMMUG00000064561">
    <property type="expression patterns" value="Expressed in skeletal muscle tissue"/>
</dbReference>
<feature type="region of interest" description="Disordered" evidence="1">
    <location>
        <begin position="191"/>
        <end position="215"/>
    </location>
</feature>
<reference evidence="3" key="1">
    <citation type="journal article" date="2007" name="Science">
        <title>Evolutionary and biomedical insights from the rhesus macaque genome.</title>
        <authorList>
            <person name="Gibbs R.A."/>
            <person name="Rogers J."/>
            <person name="Katze M.G."/>
            <person name="Bumgarner R."/>
            <person name="Weinstock G.M."/>
            <person name="Mardis E.R."/>
            <person name="Remington K.A."/>
            <person name="Strausberg R.L."/>
            <person name="Venter J.C."/>
            <person name="Wilson R.K."/>
            <person name="Batzer M.A."/>
            <person name="Bustamante C.D."/>
            <person name="Eichler E.E."/>
            <person name="Hahn M.W."/>
            <person name="Hardison R.C."/>
            <person name="Makova K.D."/>
            <person name="Miller W."/>
            <person name="Milosavljevic A."/>
            <person name="Palermo R.E."/>
            <person name="Siepel A."/>
            <person name="Sikela J.M."/>
            <person name="Attaway T."/>
            <person name="Bell S."/>
            <person name="Bernard K.E."/>
            <person name="Buhay C.J."/>
            <person name="Chandrabose M.N."/>
            <person name="Dao M."/>
            <person name="Davis C."/>
            <person name="Delehaunty K.D."/>
            <person name="Ding Y."/>
            <person name="Dinh H.H."/>
            <person name="Dugan-Rocha S."/>
            <person name="Fulton L.A."/>
            <person name="Gabisi R.A."/>
            <person name="Garner T.T."/>
            <person name="Godfrey J."/>
            <person name="Hawes A.C."/>
            <person name="Hernandez J."/>
            <person name="Hines S."/>
            <person name="Holder M."/>
            <person name="Hume J."/>
            <person name="Jhangiani S.N."/>
            <person name="Joshi V."/>
            <person name="Khan Z.M."/>
            <person name="Kirkness E.F."/>
            <person name="Cree A."/>
            <person name="Fowler R.G."/>
            <person name="Lee S."/>
            <person name="Lewis L.R."/>
            <person name="Li Z."/>
            <person name="Liu Y.-S."/>
            <person name="Moore S.M."/>
            <person name="Muzny D."/>
            <person name="Nazareth L.V."/>
            <person name="Ngo D.N."/>
            <person name="Okwuonu G.O."/>
            <person name="Pai G."/>
            <person name="Parker D."/>
            <person name="Paul H.A."/>
            <person name="Pfannkoch C."/>
            <person name="Pohl C.S."/>
            <person name="Rogers Y.-H.C."/>
            <person name="Ruiz S.J."/>
            <person name="Sabo A."/>
            <person name="Santibanez J."/>
            <person name="Schneider B.W."/>
            <person name="Smith S.M."/>
            <person name="Sodergren E."/>
            <person name="Svatek A.F."/>
            <person name="Utterback T.R."/>
            <person name="Vattathil S."/>
            <person name="Warren W."/>
            <person name="White C.S."/>
            <person name="Chinwalla A.T."/>
            <person name="Feng Y."/>
            <person name="Halpern A.L."/>
            <person name="Hillier L.W."/>
            <person name="Huang X."/>
            <person name="Minx P."/>
            <person name="Nelson J.O."/>
            <person name="Pepin K.H."/>
            <person name="Qin X."/>
            <person name="Sutton G.G."/>
            <person name="Venter E."/>
            <person name="Walenz B.P."/>
            <person name="Wallis J.W."/>
            <person name="Worley K.C."/>
            <person name="Yang S.-P."/>
            <person name="Jones S.M."/>
            <person name="Marra M.A."/>
            <person name="Rocchi M."/>
            <person name="Schein J.E."/>
            <person name="Baertsch R."/>
            <person name="Clarke L."/>
            <person name="Csuros M."/>
            <person name="Glasscock J."/>
            <person name="Harris R.A."/>
            <person name="Havlak P."/>
            <person name="Jackson A.R."/>
            <person name="Jiang H."/>
            <person name="Liu Y."/>
            <person name="Messina D.N."/>
            <person name="Shen Y."/>
            <person name="Song H.X.-Z."/>
            <person name="Wylie T."/>
            <person name="Zhang L."/>
            <person name="Birney E."/>
            <person name="Han K."/>
            <person name="Konkel M.K."/>
            <person name="Lee J."/>
            <person name="Smit A.F.A."/>
            <person name="Ullmer B."/>
            <person name="Wang H."/>
            <person name="Xing J."/>
            <person name="Burhans R."/>
            <person name="Cheng Z."/>
            <person name="Karro J.E."/>
            <person name="Ma J."/>
            <person name="Raney B."/>
            <person name="She X."/>
            <person name="Cox M.J."/>
            <person name="Demuth J.P."/>
            <person name="Dumas L.J."/>
            <person name="Han S.-G."/>
            <person name="Hopkins J."/>
            <person name="Karimpour-Fard A."/>
            <person name="Kim Y.H."/>
            <person name="Pollack J.R."/>
            <person name="Vinar T."/>
            <person name="Addo-Quaye C."/>
            <person name="Degenhardt J."/>
            <person name="Denby A."/>
            <person name="Hubisz M.J."/>
            <person name="Indap A."/>
            <person name="Kosiol C."/>
            <person name="Lahn B.T."/>
            <person name="Lawson H.A."/>
            <person name="Marklein A."/>
            <person name="Nielsen R."/>
            <person name="Vallender E.J."/>
            <person name="Clark A.G."/>
            <person name="Ferguson B."/>
            <person name="Hernandez R.D."/>
            <person name="Hirani K."/>
            <person name="Kehrer-Sawatzki H."/>
            <person name="Kolb J."/>
            <person name="Patil S."/>
            <person name="Pu L.-L."/>
            <person name="Ren Y."/>
            <person name="Smith D.G."/>
            <person name="Wheeler D.A."/>
            <person name="Schenck I."/>
            <person name="Ball E.V."/>
            <person name="Chen R."/>
            <person name="Cooper D.N."/>
            <person name="Giardine B."/>
            <person name="Hsu F."/>
            <person name="Kent W.J."/>
            <person name="Lesk A."/>
            <person name="Nelson D.L."/>
            <person name="O'brien W.E."/>
            <person name="Pruefer K."/>
            <person name="Stenson P.D."/>
            <person name="Wallace J.C."/>
            <person name="Ke H."/>
            <person name="Liu X.-M."/>
            <person name="Wang P."/>
            <person name="Xiang A.P."/>
            <person name="Yang F."/>
            <person name="Barber G.P."/>
            <person name="Haussler D."/>
            <person name="Karolchik D."/>
            <person name="Kern A.D."/>
            <person name="Kuhn R.M."/>
            <person name="Smith K.E."/>
            <person name="Zwieg A.S."/>
        </authorList>
    </citation>
    <scope>NUCLEOTIDE SEQUENCE [LARGE SCALE GENOMIC DNA]</scope>
    <source>
        <strain evidence="3">17573</strain>
    </source>
</reference>
<dbReference type="VEuPathDB" id="HostDB:ENSMMUG00000064561"/>
<feature type="region of interest" description="Disordered" evidence="1">
    <location>
        <begin position="112"/>
        <end position="166"/>
    </location>
</feature>
<sequence length="265" mass="28043">DLSARPGLQGPGLPPPPACGAPPSLLAGTSSSLDSAEHSRNSDSSRSTHVQGRPARGPLGSKPGSGLRVVRRNPRSTRAFPTAGRALLDLRGQFLALAFCCHLPFHQREPQDCAGAGRHREESREVRRGWAGQAQAQRRAAALTPEQRSATATATGTEGPRVPQPASLCVRRGGNYFQKRKYRPGAVAHACNPSTLGGRGGRITRSGDQDHGETSSLLKIQKSLAGRGGGRLSSQLLRRLRQENGVIPGGGACSEPRSRHCTPAW</sequence>
<accession>A0A5F8AJR6</accession>
<organism evidence="2 3">
    <name type="scientific">Macaca mulatta</name>
    <name type="common">Rhesus macaque</name>
    <dbReference type="NCBI Taxonomy" id="9544"/>
    <lineage>
        <taxon>Eukaryota</taxon>
        <taxon>Metazoa</taxon>
        <taxon>Chordata</taxon>
        <taxon>Craniata</taxon>
        <taxon>Vertebrata</taxon>
        <taxon>Euteleostomi</taxon>
        <taxon>Mammalia</taxon>
        <taxon>Eutheria</taxon>
        <taxon>Euarchontoglires</taxon>
        <taxon>Primates</taxon>
        <taxon>Haplorrhini</taxon>
        <taxon>Catarrhini</taxon>
        <taxon>Cercopithecidae</taxon>
        <taxon>Cercopithecinae</taxon>
        <taxon>Macaca</taxon>
    </lineage>
</organism>
<protein>
    <submittedName>
        <fullName evidence="2">Uncharacterized protein</fullName>
    </submittedName>
</protein>
<feature type="compositionally biased region" description="Low complexity" evidence="1">
    <location>
        <begin position="129"/>
        <end position="142"/>
    </location>
</feature>
<evidence type="ECO:0000313" key="2">
    <source>
        <dbReference type="Ensembl" id="ENSMMUP00000078086.1"/>
    </source>
</evidence>
<dbReference type="Ensembl" id="ENSMMUT00000090368.1">
    <property type="protein sequence ID" value="ENSMMUP00000078086.1"/>
    <property type="gene ID" value="ENSMMUG00000064561.1"/>
</dbReference>
<dbReference type="Proteomes" id="UP000006718">
    <property type="component" value="Chromosome 19"/>
</dbReference>
<dbReference type="AlphaFoldDB" id="A0A5F8AJR6"/>